<dbReference type="Gene3D" id="3.30.530.20">
    <property type="match status" value="1"/>
</dbReference>
<evidence type="ECO:0000256" key="1">
    <source>
        <dbReference type="ARBA" id="ARBA00006817"/>
    </source>
</evidence>
<proteinExistence type="inferred from homology"/>
<name>A0A0E9N253_9BACT</name>
<gene>
    <name evidence="3" type="ORF">FPE01S_02_04950</name>
</gene>
<dbReference type="EMBL" id="BBWV01000002">
    <property type="protein sequence ID" value="GAO43390.1"/>
    <property type="molecule type" value="Genomic_DNA"/>
</dbReference>
<evidence type="ECO:0000313" key="3">
    <source>
        <dbReference type="EMBL" id="GAO43390.1"/>
    </source>
</evidence>
<dbReference type="InterPro" id="IPR023393">
    <property type="entry name" value="START-like_dom_sf"/>
</dbReference>
<accession>A0A0E9N253</accession>
<evidence type="ECO:0000259" key="2">
    <source>
        <dbReference type="Pfam" id="PF08327"/>
    </source>
</evidence>
<feature type="domain" description="Activator of Hsp90 ATPase homologue 1/2-like C-terminal" evidence="2">
    <location>
        <begin position="23"/>
        <end position="146"/>
    </location>
</feature>
<evidence type="ECO:0000313" key="4">
    <source>
        <dbReference type="Proteomes" id="UP000033121"/>
    </source>
</evidence>
<dbReference type="CDD" id="cd08897">
    <property type="entry name" value="SRPBCC_CalC_Aha1-like_4"/>
    <property type="match status" value="1"/>
</dbReference>
<comment type="similarity">
    <text evidence="1">Belongs to the AHA1 family.</text>
</comment>
<keyword evidence="4" id="KW-1185">Reference proteome</keyword>
<reference evidence="3 4" key="1">
    <citation type="submission" date="2015-04" db="EMBL/GenBank/DDBJ databases">
        <title>Whole genome shotgun sequence of Flavihumibacter petaseus NBRC 106054.</title>
        <authorList>
            <person name="Miyazawa S."/>
            <person name="Hosoyama A."/>
            <person name="Hashimoto M."/>
            <person name="Noguchi M."/>
            <person name="Tsuchikane K."/>
            <person name="Ohji S."/>
            <person name="Yamazoe A."/>
            <person name="Ichikawa N."/>
            <person name="Kimura A."/>
            <person name="Fujita N."/>
        </authorList>
    </citation>
    <scope>NUCLEOTIDE SEQUENCE [LARGE SCALE GENOMIC DNA]</scope>
    <source>
        <strain evidence="3 4">NBRC 106054</strain>
    </source>
</reference>
<dbReference type="InterPro" id="IPR013538">
    <property type="entry name" value="ASHA1/2-like_C"/>
</dbReference>
<organism evidence="3 4">
    <name type="scientific">Flavihumibacter petaseus NBRC 106054</name>
    <dbReference type="NCBI Taxonomy" id="1220578"/>
    <lineage>
        <taxon>Bacteria</taxon>
        <taxon>Pseudomonadati</taxon>
        <taxon>Bacteroidota</taxon>
        <taxon>Chitinophagia</taxon>
        <taxon>Chitinophagales</taxon>
        <taxon>Chitinophagaceae</taxon>
        <taxon>Flavihumibacter</taxon>
    </lineage>
</organism>
<comment type="caution">
    <text evidence="3">The sequence shown here is derived from an EMBL/GenBank/DDBJ whole genome shotgun (WGS) entry which is preliminary data.</text>
</comment>
<dbReference type="Pfam" id="PF08327">
    <property type="entry name" value="AHSA1"/>
    <property type="match status" value="1"/>
</dbReference>
<protein>
    <recommendedName>
        <fullName evidence="2">Activator of Hsp90 ATPase homologue 1/2-like C-terminal domain-containing protein</fullName>
    </recommendedName>
</protein>
<dbReference type="SUPFAM" id="SSF55961">
    <property type="entry name" value="Bet v1-like"/>
    <property type="match status" value="1"/>
</dbReference>
<dbReference type="AlphaFoldDB" id="A0A0E9N253"/>
<sequence>MKFVKTFTMETANKVLTVETTVNAPVARVWEYWNEPAHVTKWAFAIPEWHAPRAENDLRTGGRFMTRMEARDGSMGFDFGGEYTAVTKEKHIAYTMDDGRKVTIDFVADGDKTRIIEAFEPENENPLEMQQGGWQSIMNNFKQYAEGN</sequence>
<dbReference type="STRING" id="1220578.FPE01S_02_04950"/>
<dbReference type="Proteomes" id="UP000033121">
    <property type="component" value="Unassembled WGS sequence"/>
</dbReference>